<name>A0A4R6WNB8_9SPHI</name>
<dbReference type="Gene3D" id="3.90.1680.10">
    <property type="entry name" value="SOS response associated peptidase-like"/>
    <property type="match status" value="1"/>
</dbReference>
<sequence length="223" mass="25743">MCYHASTPNHAELQKFFTEMHVSKEIVPYYHVSGFVRPYLPVTLNNEIDSIVLARWKLIPFWVKSEEEANKYANTLNATSEDIFEKASYKNAITKTRGLLYVKGFFEPHATDGKKNNESYFVQVQDQPIFTLGIVWNKWQDYNTFSIITTEANDFMADIHNVGKRMPLIIPEDKRHNWLLADGRDEIESLMQPYSGEMKAHRTFRVMAAGGVDTNVPTITDEI</sequence>
<dbReference type="GO" id="GO:0106300">
    <property type="term" value="P:protein-DNA covalent cross-linking repair"/>
    <property type="evidence" value="ECO:0007669"/>
    <property type="project" value="InterPro"/>
</dbReference>
<dbReference type="Pfam" id="PF02586">
    <property type="entry name" value="SRAP"/>
    <property type="match status" value="1"/>
</dbReference>
<dbReference type="Proteomes" id="UP000295292">
    <property type="component" value="Unassembled WGS sequence"/>
</dbReference>
<evidence type="ECO:0000313" key="10">
    <source>
        <dbReference type="Proteomes" id="UP000295292"/>
    </source>
</evidence>
<dbReference type="GO" id="GO:0016829">
    <property type="term" value="F:lyase activity"/>
    <property type="evidence" value="ECO:0007669"/>
    <property type="project" value="UniProtKB-KW"/>
</dbReference>
<accession>A0A4R6WNB8</accession>
<organism evidence="9 10">
    <name type="scientific">Sphingobacterium yanglingense</name>
    <dbReference type="NCBI Taxonomy" id="1437280"/>
    <lineage>
        <taxon>Bacteria</taxon>
        <taxon>Pseudomonadati</taxon>
        <taxon>Bacteroidota</taxon>
        <taxon>Sphingobacteriia</taxon>
        <taxon>Sphingobacteriales</taxon>
        <taxon>Sphingobacteriaceae</taxon>
        <taxon>Sphingobacterium</taxon>
    </lineage>
</organism>
<dbReference type="OrthoDB" id="9782620at2"/>
<comment type="caution">
    <text evidence="9">The sequence shown here is derived from an EMBL/GenBank/DDBJ whole genome shotgun (WGS) entry which is preliminary data.</text>
</comment>
<keyword evidence="2 8" id="KW-0645">Protease</keyword>
<dbReference type="GO" id="GO:0006508">
    <property type="term" value="P:proteolysis"/>
    <property type="evidence" value="ECO:0007669"/>
    <property type="project" value="UniProtKB-KW"/>
</dbReference>
<dbReference type="GO" id="GO:0008233">
    <property type="term" value="F:peptidase activity"/>
    <property type="evidence" value="ECO:0007669"/>
    <property type="project" value="UniProtKB-KW"/>
</dbReference>
<keyword evidence="3" id="KW-0227">DNA damage</keyword>
<evidence type="ECO:0000256" key="2">
    <source>
        <dbReference type="ARBA" id="ARBA00022670"/>
    </source>
</evidence>
<keyword evidence="5" id="KW-0190">Covalent protein-DNA linkage</keyword>
<dbReference type="EMBL" id="SNYV01000011">
    <property type="protein sequence ID" value="TDQ79601.1"/>
    <property type="molecule type" value="Genomic_DNA"/>
</dbReference>
<reference evidence="9 10" key="1">
    <citation type="submission" date="2019-03" db="EMBL/GenBank/DDBJ databases">
        <title>Genomic Encyclopedia of Archaeal and Bacterial Type Strains, Phase II (KMG-II): from individual species to whole genera.</title>
        <authorList>
            <person name="Goeker M."/>
        </authorList>
    </citation>
    <scope>NUCLEOTIDE SEQUENCE [LARGE SCALE GENOMIC DNA]</scope>
    <source>
        <strain evidence="9 10">DSM 28353</strain>
    </source>
</reference>
<keyword evidence="4 8" id="KW-0378">Hydrolase</keyword>
<evidence type="ECO:0000256" key="6">
    <source>
        <dbReference type="ARBA" id="ARBA00023125"/>
    </source>
</evidence>
<dbReference type="SUPFAM" id="SSF143081">
    <property type="entry name" value="BB1717-like"/>
    <property type="match status" value="1"/>
</dbReference>
<evidence type="ECO:0000256" key="5">
    <source>
        <dbReference type="ARBA" id="ARBA00023124"/>
    </source>
</evidence>
<evidence type="ECO:0000256" key="8">
    <source>
        <dbReference type="RuleBase" id="RU364100"/>
    </source>
</evidence>
<evidence type="ECO:0000256" key="1">
    <source>
        <dbReference type="ARBA" id="ARBA00008136"/>
    </source>
</evidence>
<dbReference type="PANTHER" id="PTHR13604:SF0">
    <property type="entry name" value="ABASIC SITE PROCESSING PROTEIN HMCES"/>
    <property type="match status" value="1"/>
</dbReference>
<dbReference type="InterPro" id="IPR036590">
    <property type="entry name" value="SRAP-like"/>
</dbReference>
<evidence type="ECO:0000256" key="7">
    <source>
        <dbReference type="ARBA" id="ARBA00023239"/>
    </source>
</evidence>
<keyword evidence="7" id="KW-0456">Lyase</keyword>
<dbReference type="PANTHER" id="PTHR13604">
    <property type="entry name" value="DC12-RELATED"/>
    <property type="match status" value="1"/>
</dbReference>
<dbReference type="GO" id="GO:0003697">
    <property type="term" value="F:single-stranded DNA binding"/>
    <property type="evidence" value="ECO:0007669"/>
    <property type="project" value="InterPro"/>
</dbReference>
<evidence type="ECO:0000256" key="3">
    <source>
        <dbReference type="ARBA" id="ARBA00022763"/>
    </source>
</evidence>
<evidence type="ECO:0000313" key="9">
    <source>
        <dbReference type="EMBL" id="TDQ79601.1"/>
    </source>
</evidence>
<dbReference type="EC" id="3.4.-.-" evidence="8"/>
<proteinExistence type="inferred from homology"/>
<keyword evidence="10" id="KW-1185">Reference proteome</keyword>
<protein>
    <recommendedName>
        <fullName evidence="8">Abasic site processing protein</fullName>
        <ecNumber evidence="8">3.4.-.-</ecNumber>
    </recommendedName>
</protein>
<keyword evidence="6" id="KW-0238">DNA-binding</keyword>
<gene>
    <name evidence="9" type="ORF">CLV99_1046</name>
</gene>
<dbReference type="RefSeq" id="WP_133583378.1">
    <property type="nucleotide sequence ID" value="NZ_SNYV01000011.1"/>
</dbReference>
<dbReference type="InterPro" id="IPR003738">
    <property type="entry name" value="SRAP"/>
</dbReference>
<dbReference type="AlphaFoldDB" id="A0A4R6WNB8"/>
<comment type="similarity">
    <text evidence="1 8">Belongs to the SOS response-associated peptidase family.</text>
</comment>
<evidence type="ECO:0000256" key="4">
    <source>
        <dbReference type="ARBA" id="ARBA00022801"/>
    </source>
</evidence>